<accession>A0A927HPS4</accession>
<evidence type="ECO:0000313" key="1">
    <source>
        <dbReference type="EMBL" id="MBD3709996.1"/>
    </source>
</evidence>
<evidence type="ECO:0000313" key="2">
    <source>
        <dbReference type="Proteomes" id="UP000616340"/>
    </source>
</evidence>
<name>A0A927HPS4_KLEPN</name>
<dbReference type="AlphaFoldDB" id="A0A927HPS4"/>
<comment type="caution">
    <text evidence="1">The sequence shown here is derived from an EMBL/GenBank/DDBJ whole genome shotgun (WGS) entry which is preliminary data.</text>
</comment>
<sequence>MKDKPYFMALPEMVRVEMKTVISVLTAHFCPERLYLAGIPACADSGSDYKAGSDFAKQVQSNGLNSLKISVVSKTCRGIPTALIRQNTMAASLPAETAL</sequence>
<organism evidence="1 2">
    <name type="scientific">Klebsiella pneumoniae</name>
    <dbReference type="NCBI Taxonomy" id="573"/>
    <lineage>
        <taxon>Bacteria</taxon>
        <taxon>Pseudomonadati</taxon>
        <taxon>Pseudomonadota</taxon>
        <taxon>Gammaproteobacteria</taxon>
        <taxon>Enterobacterales</taxon>
        <taxon>Enterobacteriaceae</taxon>
        <taxon>Klebsiella/Raoultella group</taxon>
        <taxon>Klebsiella</taxon>
        <taxon>Klebsiella pneumoniae complex</taxon>
    </lineage>
</organism>
<dbReference type="EMBL" id="JACXTN010000003">
    <property type="protein sequence ID" value="MBD3709996.1"/>
    <property type="molecule type" value="Genomic_DNA"/>
</dbReference>
<dbReference type="Proteomes" id="UP000616340">
    <property type="component" value="Unassembled WGS sequence"/>
</dbReference>
<proteinExistence type="predicted"/>
<reference evidence="1" key="1">
    <citation type="submission" date="2020-07" db="EMBL/GenBank/DDBJ databases">
        <title>Clinical and genomic characterization of carbapenemase-producing Enterobacterales causing secondary infections during the COVID-19 crisis at a New York City hospital.</title>
        <authorList>
            <person name="Gomez-Simmonds A."/>
            <person name="Annavajhala M.K."/>
            <person name="Uhlemann A.-C."/>
        </authorList>
    </citation>
    <scope>NUCLEOTIDE SEQUENCE</scope>
    <source>
        <strain evidence="1">NK1677</strain>
    </source>
</reference>
<protein>
    <submittedName>
        <fullName evidence="1">Uncharacterized protein</fullName>
    </submittedName>
</protein>
<gene>
    <name evidence="1" type="ORF">IE996_30080</name>
</gene>